<feature type="region of interest" description="Disordered" evidence="10">
    <location>
        <begin position="630"/>
        <end position="653"/>
    </location>
</feature>
<dbReference type="InParanoid" id="A0A263D412"/>
<evidence type="ECO:0000256" key="2">
    <source>
        <dbReference type="ARBA" id="ARBA00012438"/>
    </source>
</evidence>
<proteinExistence type="predicted"/>
<evidence type="ECO:0000259" key="12">
    <source>
        <dbReference type="Pfam" id="PF02518"/>
    </source>
</evidence>
<evidence type="ECO:0000256" key="1">
    <source>
        <dbReference type="ARBA" id="ARBA00000085"/>
    </source>
</evidence>
<name>A0A263D412_9PSEU</name>
<feature type="transmembrane region" description="Helical" evidence="11">
    <location>
        <begin position="153"/>
        <end position="172"/>
    </location>
</feature>
<dbReference type="PANTHER" id="PTHR24421:SF10">
    <property type="entry name" value="NITRATE_NITRITE SENSOR PROTEIN NARQ"/>
    <property type="match status" value="1"/>
</dbReference>
<feature type="transmembrane region" description="Helical" evidence="11">
    <location>
        <begin position="50"/>
        <end position="68"/>
    </location>
</feature>
<feature type="transmembrane region" description="Helical" evidence="11">
    <location>
        <begin position="381"/>
        <end position="399"/>
    </location>
</feature>
<dbReference type="InterPro" id="IPR003594">
    <property type="entry name" value="HATPase_dom"/>
</dbReference>
<dbReference type="EC" id="2.7.13.3" evidence="2"/>
<keyword evidence="7" id="KW-0067">ATP-binding</keyword>
<evidence type="ECO:0000256" key="4">
    <source>
        <dbReference type="ARBA" id="ARBA00022679"/>
    </source>
</evidence>
<feature type="domain" description="Histidine kinase/HSP90-like ATPase" evidence="12">
    <location>
        <begin position="589"/>
        <end position="687"/>
    </location>
</feature>
<dbReference type="CDD" id="cd16917">
    <property type="entry name" value="HATPase_UhpB-NarQ-NarX-like"/>
    <property type="match status" value="1"/>
</dbReference>
<dbReference type="PANTHER" id="PTHR24421">
    <property type="entry name" value="NITRATE/NITRITE SENSOR PROTEIN NARX-RELATED"/>
    <property type="match status" value="1"/>
</dbReference>
<dbReference type="Gene3D" id="1.20.5.1930">
    <property type="match status" value="1"/>
</dbReference>
<evidence type="ECO:0000256" key="9">
    <source>
        <dbReference type="SAM" id="Coils"/>
    </source>
</evidence>
<keyword evidence="4" id="KW-0808">Transferase</keyword>
<feature type="transmembrane region" description="Helical" evidence="11">
    <location>
        <begin position="406"/>
        <end position="422"/>
    </location>
</feature>
<organism evidence="14 15">
    <name type="scientific">Amycolatopsis antarctica</name>
    <dbReference type="NCBI Taxonomy" id="1854586"/>
    <lineage>
        <taxon>Bacteria</taxon>
        <taxon>Bacillati</taxon>
        <taxon>Actinomycetota</taxon>
        <taxon>Actinomycetes</taxon>
        <taxon>Pseudonocardiales</taxon>
        <taxon>Pseudonocardiaceae</taxon>
        <taxon>Amycolatopsis</taxon>
    </lineage>
</organism>
<evidence type="ECO:0000256" key="5">
    <source>
        <dbReference type="ARBA" id="ARBA00022741"/>
    </source>
</evidence>
<keyword evidence="8" id="KW-0902">Two-component regulatory system</keyword>
<evidence type="ECO:0000256" key="3">
    <source>
        <dbReference type="ARBA" id="ARBA00022553"/>
    </source>
</evidence>
<dbReference type="InterPro" id="IPR050482">
    <property type="entry name" value="Sensor_HK_TwoCompSys"/>
</dbReference>
<dbReference type="AlphaFoldDB" id="A0A263D412"/>
<feature type="transmembrane region" description="Helical" evidence="11">
    <location>
        <begin position="428"/>
        <end position="448"/>
    </location>
</feature>
<dbReference type="EMBL" id="NKYE01000005">
    <property type="protein sequence ID" value="OZM73203.1"/>
    <property type="molecule type" value="Genomic_DNA"/>
</dbReference>
<gene>
    <name evidence="14" type="ORF">CFN78_10045</name>
</gene>
<feature type="transmembrane region" description="Helical" evidence="11">
    <location>
        <begin position="22"/>
        <end position="44"/>
    </location>
</feature>
<comment type="caution">
    <text evidence="14">The sequence shown here is derived from an EMBL/GenBank/DDBJ whole genome shotgun (WGS) entry which is preliminary data.</text>
</comment>
<evidence type="ECO:0000256" key="6">
    <source>
        <dbReference type="ARBA" id="ARBA00022777"/>
    </source>
</evidence>
<keyword evidence="5" id="KW-0547">Nucleotide-binding</keyword>
<evidence type="ECO:0000313" key="15">
    <source>
        <dbReference type="Proteomes" id="UP000242444"/>
    </source>
</evidence>
<keyword evidence="6" id="KW-0418">Kinase</keyword>
<evidence type="ECO:0000256" key="7">
    <source>
        <dbReference type="ARBA" id="ARBA00022840"/>
    </source>
</evidence>
<keyword evidence="11" id="KW-0812">Transmembrane</keyword>
<feature type="coiled-coil region" evidence="9">
    <location>
        <begin position="453"/>
        <end position="480"/>
    </location>
</feature>
<accession>A0A263D412</accession>
<dbReference type="GO" id="GO:0046983">
    <property type="term" value="F:protein dimerization activity"/>
    <property type="evidence" value="ECO:0007669"/>
    <property type="project" value="InterPro"/>
</dbReference>
<feature type="transmembrane region" description="Helical" evidence="11">
    <location>
        <begin position="301"/>
        <end position="320"/>
    </location>
</feature>
<keyword evidence="15" id="KW-1185">Reference proteome</keyword>
<keyword evidence="9" id="KW-0175">Coiled coil</keyword>
<sequence>MRTYGDLMQPDSPPQTWSGREATLDVAVALAVAGLVWALPLFLPDGEPELGPLAGTLGFLVVGVATLASRVRGFGGPLAVAGTAAVALTAWTLIAPGTLATADDPLNLLMPLAPFFPQYAAHLYFRNRRHAWVLTALLAVIAVRPWPGSVAVAAAGLLYVSVPMLFGLYLSARDQLVATLTERAERAELERDLGSEHARREERTRLATDLHDIVTHRISLMVLHAGALGITAAERATRDAAETVRATGCTALEELRDLIGLLRKAPSAGRQERPPACAPPPAATARGERQVAPPPIGRPDVLLAAAAFAVTVLITVVFALEPSFGGGVPWPWVAVQLPVAAVLVLRRRYPQIVLAVSIADSLLMLWIAYTGPDAAPAGADSATLLIPMATPLVTFAAAAHSRRPRLAAALVLTLLVLAARPWDPYLSVAMIAAVFAGAPALLGMYAGARRRLIAALTERAARAKREERLLAERARAAERAELAGEMHGIVARRLHDMLARAGRLGSETDSAATRDAAAELTANGRQALTELDALVRALRSPQPDDDVPGGGADDSGADLGRLAADSASVGVPVELDLRGDPATLSPTVARTVYRVVGEALTNIRKHAHGAQVAVRVTYEAERVRVAVRNGRPPASTTSPHRHDPDLATGGSGTGLLGVRRRVELVDGTFEAGATADGGFAVGATLPVYVPTSMAASTPNSPEEPSR</sequence>
<feature type="region of interest" description="Disordered" evidence="10">
    <location>
        <begin position="266"/>
        <end position="292"/>
    </location>
</feature>
<evidence type="ECO:0000256" key="11">
    <source>
        <dbReference type="SAM" id="Phobius"/>
    </source>
</evidence>
<dbReference type="GO" id="GO:0016020">
    <property type="term" value="C:membrane"/>
    <property type="evidence" value="ECO:0007669"/>
    <property type="project" value="InterPro"/>
</dbReference>
<evidence type="ECO:0000313" key="14">
    <source>
        <dbReference type="EMBL" id="OZM73203.1"/>
    </source>
</evidence>
<feature type="transmembrane region" description="Helical" evidence="11">
    <location>
        <begin position="352"/>
        <end position="369"/>
    </location>
</feature>
<dbReference type="Proteomes" id="UP000242444">
    <property type="component" value="Unassembled WGS sequence"/>
</dbReference>
<dbReference type="GO" id="GO:0005524">
    <property type="term" value="F:ATP binding"/>
    <property type="evidence" value="ECO:0007669"/>
    <property type="project" value="UniProtKB-KW"/>
</dbReference>
<dbReference type="InterPro" id="IPR011712">
    <property type="entry name" value="Sig_transdc_His_kin_sub3_dim/P"/>
</dbReference>
<evidence type="ECO:0000259" key="13">
    <source>
        <dbReference type="Pfam" id="PF07730"/>
    </source>
</evidence>
<dbReference type="Pfam" id="PF02518">
    <property type="entry name" value="HATPase_c"/>
    <property type="match status" value="1"/>
</dbReference>
<evidence type="ECO:0000256" key="10">
    <source>
        <dbReference type="SAM" id="MobiDB-lite"/>
    </source>
</evidence>
<dbReference type="InterPro" id="IPR036890">
    <property type="entry name" value="HATPase_C_sf"/>
</dbReference>
<feature type="region of interest" description="Disordered" evidence="10">
    <location>
        <begin position="540"/>
        <end position="559"/>
    </location>
</feature>
<dbReference type="Gene3D" id="3.30.565.10">
    <property type="entry name" value="Histidine kinase-like ATPase, C-terminal domain"/>
    <property type="match status" value="1"/>
</dbReference>
<feature type="transmembrane region" description="Helical" evidence="11">
    <location>
        <begin position="326"/>
        <end position="345"/>
    </location>
</feature>
<keyword evidence="11" id="KW-1133">Transmembrane helix</keyword>
<reference evidence="14 15" key="1">
    <citation type="submission" date="2017-07" db="EMBL/GenBank/DDBJ databases">
        <title>Amycolatopsis antarcticus sp. nov., isolated from the surface of an Antarcticus brown macroalga.</title>
        <authorList>
            <person name="Wang J."/>
            <person name="Leiva S."/>
            <person name="Huang J."/>
            <person name="Huang Y."/>
        </authorList>
    </citation>
    <scope>NUCLEOTIDE SEQUENCE [LARGE SCALE GENOMIC DNA]</scope>
    <source>
        <strain evidence="14 15">AU-G6</strain>
    </source>
</reference>
<protein>
    <recommendedName>
        <fullName evidence="2">histidine kinase</fullName>
        <ecNumber evidence="2">2.7.13.3</ecNumber>
    </recommendedName>
</protein>
<dbReference type="GO" id="GO:0000155">
    <property type="term" value="F:phosphorelay sensor kinase activity"/>
    <property type="evidence" value="ECO:0007669"/>
    <property type="project" value="InterPro"/>
</dbReference>
<evidence type="ECO:0000256" key="8">
    <source>
        <dbReference type="ARBA" id="ARBA00023012"/>
    </source>
</evidence>
<keyword evidence="11" id="KW-0472">Membrane</keyword>
<feature type="domain" description="Signal transduction histidine kinase subgroup 3 dimerisation and phosphoacceptor" evidence="13">
    <location>
        <begin position="202"/>
        <end position="265"/>
    </location>
</feature>
<keyword evidence="3" id="KW-0597">Phosphoprotein</keyword>
<dbReference type="SUPFAM" id="SSF55874">
    <property type="entry name" value="ATPase domain of HSP90 chaperone/DNA topoisomerase II/histidine kinase"/>
    <property type="match status" value="1"/>
</dbReference>
<dbReference type="Pfam" id="PF07730">
    <property type="entry name" value="HisKA_3"/>
    <property type="match status" value="1"/>
</dbReference>
<feature type="transmembrane region" description="Helical" evidence="11">
    <location>
        <begin position="75"/>
        <end position="94"/>
    </location>
</feature>
<comment type="catalytic activity">
    <reaction evidence="1">
        <text>ATP + protein L-histidine = ADP + protein N-phospho-L-histidine.</text>
        <dbReference type="EC" id="2.7.13.3"/>
    </reaction>
</comment>